<evidence type="ECO:0000256" key="2">
    <source>
        <dbReference type="ARBA" id="ARBA00006490"/>
    </source>
</evidence>
<comment type="similarity">
    <text evidence="2">Belongs to the class-V pyridoxal-phosphate-dependent aminotransferase family. NifS/IscS subfamily.</text>
</comment>
<dbReference type="GO" id="GO:0008483">
    <property type="term" value="F:transaminase activity"/>
    <property type="evidence" value="ECO:0007669"/>
    <property type="project" value="UniProtKB-KW"/>
</dbReference>
<dbReference type="GO" id="GO:0031071">
    <property type="term" value="F:cysteine desulfurase activity"/>
    <property type="evidence" value="ECO:0007669"/>
    <property type="project" value="UniProtKB-EC"/>
</dbReference>
<evidence type="ECO:0000313" key="12">
    <source>
        <dbReference type="EMBL" id="MYL62949.1"/>
    </source>
</evidence>
<sequence>MNAIYMDHAATSPVHPDVMKAMMTSLQNDFGNPSSIHQFGRKSRHALDEARSNLARSIHANPNEVIFTSGGTEADNLAIVGAAKGNQAKGNHIITTAIEHHAALNACKGLENEGFRVTYLPVNENGRISIVDLKEAIRPETILITVMYGNNEVGTIQPIAEIARIANDSDILFHTDAVQAYGLINLNVKEMGIDLLSVSAHKINGPKGVGFLYAKAGTKLVPYSYGGEQERKRRAGTENVAGIVGMEKAAELMHVDRDAKVELYQNMKQVMIDIFDEESISYLVNGDSQNMLPHVMNVSFLDAKVEPMLMNLDLVGIAVSSGSACTAGSHEPSHVLTAMFGDSERTETAIRFSFGYGNSIDDAKKAAGEVVKIVNRLKKL</sequence>
<dbReference type="InterPro" id="IPR000192">
    <property type="entry name" value="Aminotrans_V_dom"/>
</dbReference>
<feature type="domain" description="Aminotransferase class V" evidence="11">
    <location>
        <begin position="4"/>
        <end position="363"/>
    </location>
</feature>
<protein>
    <recommendedName>
        <fullName evidence="3">cysteine desulfurase</fullName>
        <ecNumber evidence="3">2.8.1.7</ecNumber>
    </recommendedName>
</protein>
<comment type="catalytic activity">
    <reaction evidence="9">
        <text>(sulfur carrier)-H + L-cysteine = (sulfur carrier)-SH + L-alanine</text>
        <dbReference type="Rhea" id="RHEA:43892"/>
        <dbReference type="Rhea" id="RHEA-COMP:14737"/>
        <dbReference type="Rhea" id="RHEA-COMP:14739"/>
        <dbReference type="ChEBI" id="CHEBI:29917"/>
        <dbReference type="ChEBI" id="CHEBI:35235"/>
        <dbReference type="ChEBI" id="CHEBI:57972"/>
        <dbReference type="ChEBI" id="CHEBI:64428"/>
        <dbReference type="EC" id="2.8.1.7"/>
    </reaction>
</comment>
<gene>
    <name evidence="12" type="ORF">GLW07_06210</name>
</gene>
<keyword evidence="5" id="KW-0479">Metal-binding</keyword>
<name>A0A845EWP0_9BACL</name>
<dbReference type="AlphaFoldDB" id="A0A845EWP0"/>
<evidence type="ECO:0000256" key="5">
    <source>
        <dbReference type="ARBA" id="ARBA00022723"/>
    </source>
</evidence>
<dbReference type="PIRSF" id="PIRSF005572">
    <property type="entry name" value="NifS"/>
    <property type="match status" value="1"/>
</dbReference>
<dbReference type="InterPro" id="IPR015424">
    <property type="entry name" value="PyrdxlP-dep_Trfase"/>
</dbReference>
<proteinExistence type="inferred from homology"/>
<dbReference type="GO" id="GO:0046872">
    <property type="term" value="F:metal ion binding"/>
    <property type="evidence" value="ECO:0007669"/>
    <property type="project" value="UniProtKB-KW"/>
</dbReference>
<evidence type="ECO:0000256" key="9">
    <source>
        <dbReference type="ARBA" id="ARBA00050776"/>
    </source>
</evidence>
<keyword evidence="8" id="KW-0411">Iron-sulfur</keyword>
<organism evidence="12 13">
    <name type="scientific">Guptibacillus hwajinpoensis</name>
    <dbReference type="NCBI Taxonomy" id="208199"/>
    <lineage>
        <taxon>Bacteria</taxon>
        <taxon>Bacillati</taxon>
        <taxon>Bacillota</taxon>
        <taxon>Bacilli</taxon>
        <taxon>Bacillales</taxon>
        <taxon>Guptibacillaceae</taxon>
        <taxon>Guptibacillus</taxon>
    </lineage>
</organism>
<dbReference type="GO" id="GO:0051536">
    <property type="term" value="F:iron-sulfur cluster binding"/>
    <property type="evidence" value="ECO:0007669"/>
    <property type="project" value="UniProtKB-KW"/>
</dbReference>
<comment type="caution">
    <text evidence="12">The sequence shown here is derived from an EMBL/GenBank/DDBJ whole genome shotgun (WGS) entry which is preliminary data.</text>
</comment>
<keyword evidence="4 12" id="KW-0808">Transferase</keyword>
<accession>A0A845EWP0</accession>
<evidence type="ECO:0000259" key="11">
    <source>
        <dbReference type="Pfam" id="PF00266"/>
    </source>
</evidence>
<dbReference type="EMBL" id="WMEY01000002">
    <property type="protein sequence ID" value="MYL62949.1"/>
    <property type="molecule type" value="Genomic_DNA"/>
</dbReference>
<comment type="cofactor">
    <cofactor evidence="1 10">
        <name>pyridoxal 5'-phosphate</name>
        <dbReference type="ChEBI" id="CHEBI:597326"/>
    </cofactor>
</comment>
<evidence type="ECO:0000256" key="8">
    <source>
        <dbReference type="ARBA" id="ARBA00023014"/>
    </source>
</evidence>
<evidence type="ECO:0000256" key="3">
    <source>
        <dbReference type="ARBA" id="ARBA00012239"/>
    </source>
</evidence>
<keyword evidence="12" id="KW-0032">Aminotransferase</keyword>
<dbReference type="Gene3D" id="3.40.640.10">
    <property type="entry name" value="Type I PLP-dependent aspartate aminotransferase-like (Major domain)"/>
    <property type="match status" value="1"/>
</dbReference>
<dbReference type="EC" id="2.8.1.7" evidence="3"/>
<dbReference type="PANTHER" id="PTHR11601:SF34">
    <property type="entry name" value="CYSTEINE DESULFURASE"/>
    <property type="match status" value="1"/>
</dbReference>
<evidence type="ECO:0000256" key="7">
    <source>
        <dbReference type="ARBA" id="ARBA00023004"/>
    </source>
</evidence>
<dbReference type="Gene3D" id="1.10.260.50">
    <property type="match status" value="1"/>
</dbReference>
<evidence type="ECO:0000256" key="6">
    <source>
        <dbReference type="ARBA" id="ARBA00022898"/>
    </source>
</evidence>
<dbReference type="InterPro" id="IPR016454">
    <property type="entry name" value="Cysteine_dSase"/>
</dbReference>
<dbReference type="SUPFAM" id="SSF53383">
    <property type="entry name" value="PLP-dependent transferases"/>
    <property type="match status" value="1"/>
</dbReference>
<keyword evidence="7" id="KW-0408">Iron</keyword>
<dbReference type="Pfam" id="PF00266">
    <property type="entry name" value="Aminotran_5"/>
    <property type="match status" value="1"/>
</dbReference>
<evidence type="ECO:0000256" key="10">
    <source>
        <dbReference type="RuleBase" id="RU004504"/>
    </source>
</evidence>
<evidence type="ECO:0000313" key="13">
    <source>
        <dbReference type="Proteomes" id="UP000447833"/>
    </source>
</evidence>
<evidence type="ECO:0000256" key="1">
    <source>
        <dbReference type="ARBA" id="ARBA00001933"/>
    </source>
</evidence>
<dbReference type="RefSeq" id="WP_160918688.1">
    <property type="nucleotide sequence ID" value="NZ_WMEY01000002.1"/>
</dbReference>
<evidence type="ECO:0000256" key="4">
    <source>
        <dbReference type="ARBA" id="ARBA00022679"/>
    </source>
</evidence>
<dbReference type="PROSITE" id="PS00595">
    <property type="entry name" value="AA_TRANSFER_CLASS_5"/>
    <property type="match status" value="1"/>
</dbReference>
<dbReference type="FunFam" id="3.40.640.10:FF:000084">
    <property type="entry name" value="IscS-like cysteine desulfurase"/>
    <property type="match status" value="1"/>
</dbReference>
<dbReference type="Proteomes" id="UP000447833">
    <property type="component" value="Unassembled WGS sequence"/>
</dbReference>
<dbReference type="Gene3D" id="3.90.1150.10">
    <property type="entry name" value="Aspartate Aminotransferase, domain 1"/>
    <property type="match status" value="1"/>
</dbReference>
<keyword evidence="6" id="KW-0663">Pyridoxal phosphate</keyword>
<dbReference type="InterPro" id="IPR015421">
    <property type="entry name" value="PyrdxlP-dep_Trfase_major"/>
</dbReference>
<reference evidence="12 13" key="1">
    <citation type="submission" date="2019-11" db="EMBL/GenBank/DDBJ databases">
        <title>Genome sequences of 17 halophilic strains isolated from different environments.</title>
        <authorList>
            <person name="Furrow R.E."/>
        </authorList>
    </citation>
    <scope>NUCLEOTIDE SEQUENCE [LARGE SCALE GENOMIC DNA]</scope>
    <source>
        <strain evidence="12 13">22506_14_FS</strain>
    </source>
</reference>
<dbReference type="InterPro" id="IPR015422">
    <property type="entry name" value="PyrdxlP-dep_Trfase_small"/>
</dbReference>
<dbReference type="PANTHER" id="PTHR11601">
    <property type="entry name" value="CYSTEINE DESULFURYLASE FAMILY MEMBER"/>
    <property type="match status" value="1"/>
</dbReference>
<dbReference type="InterPro" id="IPR020578">
    <property type="entry name" value="Aminotrans_V_PyrdxlP_BS"/>
</dbReference>
<dbReference type="NCBIfam" id="NF002806">
    <property type="entry name" value="PRK02948.1"/>
    <property type="match status" value="1"/>
</dbReference>